<proteinExistence type="predicted"/>
<comment type="caution">
    <text evidence="2">The sequence shown here is derived from an EMBL/GenBank/DDBJ whole genome shotgun (WGS) entry which is preliminary data.</text>
</comment>
<dbReference type="GO" id="GO:0005524">
    <property type="term" value="F:ATP binding"/>
    <property type="evidence" value="ECO:0007669"/>
    <property type="project" value="InterPro"/>
</dbReference>
<dbReference type="PROSITE" id="PS50011">
    <property type="entry name" value="PROTEIN_KINASE_DOM"/>
    <property type="match status" value="1"/>
</dbReference>
<dbReference type="GO" id="GO:0044773">
    <property type="term" value="P:mitotic DNA damage checkpoint signaling"/>
    <property type="evidence" value="ECO:0007669"/>
    <property type="project" value="TreeGrafter"/>
</dbReference>
<dbReference type="RefSeq" id="XP_064668451.1">
    <property type="nucleotide sequence ID" value="XM_064808792.1"/>
</dbReference>
<dbReference type="Pfam" id="PF00069">
    <property type="entry name" value="Pkinase"/>
    <property type="match status" value="1"/>
</dbReference>
<keyword evidence="2" id="KW-0418">Kinase</keyword>
<protein>
    <submittedName>
        <fullName evidence="2">Kinase-like protein</fullName>
    </submittedName>
</protein>
<gene>
    <name evidence="2" type="ORF">N656DRAFT_184242</name>
</gene>
<dbReference type="InterPro" id="IPR008271">
    <property type="entry name" value="Ser/Thr_kinase_AS"/>
</dbReference>
<dbReference type="PANTHER" id="PTHR44167">
    <property type="entry name" value="OVARIAN-SPECIFIC SERINE/THREONINE-PROTEIN KINASE LOK-RELATED"/>
    <property type="match status" value="1"/>
</dbReference>
<evidence type="ECO:0000259" key="1">
    <source>
        <dbReference type="PROSITE" id="PS50011"/>
    </source>
</evidence>
<dbReference type="InterPro" id="IPR011009">
    <property type="entry name" value="Kinase-like_dom_sf"/>
</dbReference>
<evidence type="ECO:0000313" key="2">
    <source>
        <dbReference type="EMBL" id="KAK4110881.1"/>
    </source>
</evidence>
<dbReference type="Gene3D" id="1.10.510.10">
    <property type="entry name" value="Transferase(Phosphotransferase) domain 1"/>
    <property type="match status" value="1"/>
</dbReference>
<accession>A0AAN6QR70</accession>
<evidence type="ECO:0000313" key="3">
    <source>
        <dbReference type="Proteomes" id="UP001302812"/>
    </source>
</evidence>
<dbReference type="EMBL" id="MU853348">
    <property type="protein sequence ID" value="KAK4110881.1"/>
    <property type="molecule type" value="Genomic_DNA"/>
</dbReference>
<reference evidence="2" key="2">
    <citation type="submission" date="2023-05" db="EMBL/GenBank/DDBJ databases">
        <authorList>
            <consortium name="Lawrence Berkeley National Laboratory"/>
            <person name="Steindorff A."/>
            <person name="Hensen N."/>
            <person name="Bonometti L."/>
            <person name="Westerberg I."/>
            <person name="Brannstrom I.O."/>
            <person name="Guillou S."/>
            <person name="Cros-Aarteil S."/>
            <person name="Calhoun S."/>
            <person name="Haridas S."/>
            <person name="Kuo A."/>
            <person name="Mondo S."/>
            <person name="Pangilinan J."/>
            <person name="Riley R."/>
            <person name="Labutti K."/>
            <person name="Andreopoulos B."/>
            <person name="Lipzen A."/>
            <person name="Chen C."/>
            <person name="Yanf M."/>
            <person name="Daum C."/>
            <person name="Ng V."/>
            <person name="Clum A."/>
            <person name="Ohm R."/>
            <person name="Martin F."/>
            <person name="Silar P."/>
            <person name="Natvig D."/>
            <person name="Lalanne C."/>
            <person name="Gautier V."/>
            <person name="Ament-Velasquez S.L."/>
            <person name="Kruys A."/>
            <person name="Hutchinson M.I."/>
            <person name="Powell A.J."/>
            <person name="Barry K."/>
            <person name="Miller A.N."/>
            <person name="Grigoriev I.V."/>
            <person name="Debuchy R."/>
            <person name="Gladieux P."/>
            <person name="Thoren M.H."/>
            <person name="Johannesson H."/>
        </authorList>
    </citation>
    <scope>NUCLEOTIDE SEQUENCE</scope>
    <source>
        <strain evidence="2">CBS 508.74</strain>
    </source>
</reference>
<dbReference type="SUPFAM" id="SSF56112">
    <property type="entry name" value="Protein kinase-like (PK-like)"/>
    <property type="match status" value="1"/>
</dbReference>
<reference evidence="2" key="1">
    <citation type="journal article" date="2023" name="Mol. Phylogenet. Evol.">
        <title>Genome-scale phylogeny and comparative genomics of the fungal order Sordariales.</title>
        <authorList>
            <person name="Hensen N."/>
            <person name="Bonometti L."/>
            <person name="Westerberg I."/>
            <person name="Brannstrom I.O."/>
            <person name="Guillou S."/>
            <person name="Cros-Aarteil S."/>
            <person name="Calhoun S."/>
            <person name="Haridas S."/>
            <person name="Kuo A."/>
            <person name="Mondo S."/>
            <person name="Pangilinan J."/>
            <person name="Riley R."/>
            <person name="LaButti K."/>
            <person name="Andreopoulos B."/>
            <person name="Lipzen A."/>
            <person name="Chen C."/>
            <person name="Yan M."/>
            <person name="Daum C."/>
            <person name="Ng V."/>
            <person name="Clum A."/>
            <person name="Steindorff A."/>
            <person name="Ohm R.A."/>
            <person name="Martin F."/>
            <person name="Silar P."/>
            <person name="Natvig D.O."/>
            <person name="Lalanne C."/>
            <person name="Gautier V."/>
            <person name="Ament-Velasquez S.L."/>
            <person name="Kruys A."/>
            <person name="Hutchinson M.I."/>
            <person name="Powell A.J."/>
            <person name="Barry K."/>
            <person name="Miller A.N."/>
            <person name="Grigoriev I.V."/>
            <person name="Debuchy R."/>
            <person name="Gladieux P."/>
            <person name="Hiltunen Thoren M."/>
            <person name="Johannesson H."/>
        </authorList>
    </citation>
    <scope>NUCLEOTIDE SEQUENCE</scope>
    <source>
        <strain evidence="2">CBS 508.74</strain>
    </source>
</reference>
<dbReference type="SMART" id="SM00220">
    <property type="entry name" value="S_TKc"/>
    <property type="match status" value="1"/>
</dbReference>
<dbReference type="PANTHER" id="PTHR44167:SF24">
    <property type="entry name" value="SERINE_THREONINE-PROTEIN KINASE CHK2"/>
    <property type="match status" value="1"/>
</dbReference>
<organism evidence="2 3">
    <name type="scientific">Canariomyces notabilis</name>
    <dbReference type="NCBI Taxonomy" id="2074819"/>
    <lineage>
        <taxon>Eukaryota</taxon>
        <taxon>Fungi</taxon>
        <taxon>Dikarya</taxon>
        <taxon>Ascomycota</taxon>
        <taxon>Pezizomycotina</taxon>
        <taxon>Sordariomycetes</taxon>
        <taxon>Sordariomycetidae</taxon>
        <taxon>Sordariales</taxon>
        <taxon>Chaetomiaceae</taxon>
        <taxon>Canariomyces</taxon>
    </lineage>
</organism>
<sequence length="379" mass="42710">MEHDSLDDEVVEYENDADLPFVNSRNESAVGSHPDVDYAIRVRPEDPEKKVVVKKTIRIKHEDTMPLETSKVTCQREAKIMRAARHAHTIEVIATYFYKPPTEPNILNFYIVMANAERGDLSKFLGSDSLNFKLNERWIGCLIRVVAYIHRLGIRHRDIKPPNILVNAKNEVLLADFGISKMSLGKTVPTTMPGWNKPRTPSYCAPEVDEAPGRTRGRSADIFSLGAVILEMLLSLFHSADYKELVHIVGTGANRSYARNINKVHDFLDKRIATRGQHAEMFELCRKMLDNNRDQRPQADTIESQWLSGSLMSVNDQLQCSTCDQSIPVTKEHNLVEACRNDWLGEVERLLISGAKASATGAIHQAARCTTQPNMGMKE</sequence>
<dbReference type="PROSITE" id="PS00108">
    <property type="entry name" value="PROTEIN_KINASE_ST"/>
    <property type="match status" value="1"/>
</dbReference>
<dbReference type="GeneID" id="89932915"/>
<dbReference type="Proteomes" id="UP001302812">
    <property type="component" value="Unassembled WGS sequence"/>
</dbReference>
<keyword evidence="2" id="KW-0808">Transferase</keyword>
<dbReference type="CDD" id="cd00180">
    <property type="entry name" value="PKc"/>
    <property type="match status" value="1"/>
</dbReference>
<dbReference type="AlphaFoldDB" id="A0AAN6QR70"/>
<feature type="domain" description="Protein kinase" evidence="1">
    <location>
        <begin position="22"/>
        <end position="307"/>
    </location>
</feature>
<dbReference type="GO" id="GO:0004674">
    <property type="term" value="F:protein serine/threonine kinase activity"/>
    <property type="evidence" value="ECO:0007669"/>
    <property type="project" value="TreeGrafter"/>
</dbReference>
<dbReference type="InterPro" id="IPR000719">
    <property type="entry name" value="Prot_kinase_dom"/>
</dbReference>
<name>A0AAN6QR70_9PEZI</name>
<keyword evidence="3" id="KW-1185">Reference proteome</keyword>
<dbReference type="GO" id="GO:0005634">
    <property type="term" value="C:nucleus"/>
    <property type="evidence" value="ECO:0007669"/>
    <property type="project" value="TreeGrafter"/>
</dbReference>